<dbReference type="Gene3D" id="1.25.40.20">
    <property type="entry name" value="Ankyrin repeat-containing domain"/>
    <property type="match status" value="1"/>
</dbReference>
<sequence length="654" mass="73777">MSGIPPIYLRIASTVCSLGVLAGNYQWLLMLPHQALIPMLLSIGTLIALSFIQDPEVIHEPQRCPATDWKNPPPAVGVRDAFPKFDRKEPVNSFVQICESLIEECTRDLPKTHEIPEMEQKWIVDMLEYNVKGGKMNRGLMVIESGAVIMKAQGREPTEDDLKKLAILGWCIEWLQAWLLVADDFMDSSETRRGQVCWYKKEGVDEIAINDAFLIEMLVYRVLKRHFWMEPYYMDLVDLFMETTFQTECGQLLDLQCKNVTLQDFTYSRWELIVKYKTAFYSFYLPVALGMQVAGIREQDAYDAVREPLLLMGVYFQAQDDYLDAFAPPETLGKIGTDIQEKHMPGGPRISRMSGKVYARLTWDFLPQDKKCGWLFVQAYHQLCSPEQKAYLDEHYGKCKVQTPEEQKIKDIYKEVGLERKYTDYETKSFQDILAFKNQVQEALKICCSGDDSSSVNEGGFEETAATRGFVAWAKVSAHHAMATSQRASEAALLFLCGSRWLNDAASAEALAAKLQRGEDDIEGAKSFVKYGFPIPDGLVIASFGQRARQISPSPKVLRFLLENKANPNAEDPLTQGPGIHSACWHGTVEVVKLLLDFKANLEAKEPKMETPPLNTALAAGNAPVCLELLNRNADVQWKHHDGASGNSMDCQFT</sequence>
<dbReference type="PROSITE" id="PS00723">
    <property type="entry name" value="POLYPRENYL_SYNTHASE_1"/>
    <property type="match status" value="1"/>
</dbReference>
<evidence type="ECO:0000313" key="8">
    <source>
        <dbReference type="EMBL" id="CAL4779317.1"/>
    </source>
</evidence>
<dbReference type="Pfam" id="PF00348">
    <property type="entry name" value="polyprenyl_synt"/>
    <property type="match status" value="1"/>
</dbReference>
<dbReference type="InterPro" id="IPR000092">
    <property type="entry name" value="Polyprenyl_synt"/>
</dbReference>
<keyword evidence="4" id="KW-0460">Magnesium</keyword>
<dbReference type="Pfam" id="PF12796">
    <property type="entry name" value="Ank_2"/>
    <property type="match status" value="1"/>
</dbReference>
<dbReference type="InterPro" id="IPR036770">
    <property type="entry name" value="Ankyrin_rpt-contain_sf"/>
</dbReference>
<dbReference type="InterPro" id="IPR002110">
    <property type="entry name" value="Ankyrin_rpt"/>
</dbReference>
<keyword evidence="2" id="KW-0808">Transferase</keyword>
<keyword evidence="9" id="KW-1185">Reference proteome</keyword>
<dbReference type="GO" id="GO:0046872">
    <property type="term" value="F:metal ion binding"/>
    <property type="evidence" value="ECO:0007669"/>
    <property type="project" value="UniProtKB-KW"/>
</dbReference>
<dbReference type="EMBL" id="CAMXCT010001660">
    <property type="protein sequence ID" value="CAI3992005.1"/>
    <property type="molecule type" value="Genomic_DNA"/>
</dbReference>
<comment type="caution">
    <text evidence="6">The sequence shown here is derived from an EMBL/GenBank/DDBJ whole genome shotgun (WGS) entry which is preliminary data.</text>
</comment>
<dbReference type="CDD" id="cd00685">
    <property type="entry name" value="Trans_IPPS_HT"/>
    <property type="match status" value="1"/>
</dbReference>
<feature type="transmembrane region" description="Helical" evidence="5">
    <location>
        <begin position="7"/>
        <end position="29"/>
    </location>
</feature>
<dbReference type="OrthoDB" id="10257492at2759"/>
<dbReference type="SUPFAM" id="SSF48576">
    <property type="entry name" value="Terpenoid synthases"/>
    <property type="match status" value="1"/>
</dbReference>
<reference evidence="6" key="1">
    <citation type="submission" date="2022-10" db="EMBL/GenBank/DDBJ databases">
        <authorList>
            <person name="Chen Y."/>
            <person name="Dougan E. K."/>
            <person name="Chan C."/>
            <person name="Rhodes N."/>
            <person name="Thang M."/>
        </authorList>
    </citation>
    <scope>NUCLEOTIDE SEQUENCE</scope>
</reference>
<keyword evidence="3" id="KW-0479">Metal-binding</keyword>
<evidence type="ECO:0000313" key="6">
    <source>
        <dbReference type="EMBL" id="CAI3992005.1"/>
    </source>
</evidence>
<dbReference type="Gene3D" id="1.10.600.10">
    <property type="entry name" value="Farnesyl Diphosphate Synthase"/>
    <property type="match status" value="2"/>
</dbReference>
<evidence type="ECO:0000256" key="3">
    <source>
        <dbReference type="ARBA" id="ARBA00022723"/>
    </source>
</evidence>
<gene>
    <name evidence="6" type="ORF">C1SCF055_LOCUS18864</name>
</gene>
<dbReference type="GO" id="GO:0004337">
    <property type="term" value="F:(2E,6E)-farnesyl diphosphate synthase activity"/>
    <property type="evidence" value="ECO:0007669"/>
    <property type="project" value="TreeGrafter"/>
</dbReference>
<dbReference type="AlphaFoldDB" id="A0A9P1CIA6"/>
<keyword evidence="5" id="KW-1133">Transmembrane helix</keyword>
<evidence type="ECO:0000313" key="7">
    <source>
        <dbReference type="EMBL" id="CAL1145380.1"/>
    </source>
</evidence>
<accession>A0A9P1CIA6</accession>
<comment type="cofactor">
    <cofactor evidence="1">
        <name>Mg(2+)</name>
        <dbReference type="ChEBI" id="CHEBI:18420"/>
    </cofactor>
</comment>
<evidence type="ECO:0000256" key="2">
    <source>
        <dbReference type="ARBA" id="ARBA00022679"/>
    </source>
</evidence>
<dbReference type="PANTHER" id="PTHR11525:SF0">
    <property type="entry name" value="FARNESYL PYROPHOSPHATE SYNTHASE"/>
    <property type="match status" value="1"/>
</dbReference>
<proteinExistence type="predicted"/>
<dbReference type="InterPro" id="IPR008949">
    <property type="entry name" value="Isoprenoid_synthase_dom_sf"/>
</dbReference>
<reference evidence="7" key="2">
    <citation type="submission" date="2024-04" db="EMBL/GenBank/DDBJ databases">
        <authorList>
            <person name="Chen Y."/>
            <person name="Shah S."/>
            <person name="Dougan E. K."/>
            <person name="Thang M."/>
            <person name="Chan C."/>
        </authorList>
    </citation>
    <scope>NUCLEOTIDE SEQUENCE [LARGE SCALE GENOMIC DNA]</scope>
</reference>
<dbReference type="SFLD" id="SFLDS00005">
    <property type="entry name" value="Isoprenoid_Synthase_Type_I"/>
    <property type="match status" value="1"/>
</dbReference>
<protein>
    <submittedName>
        <fullName evidence="8">Farnesyl pyrophosphate synthase (FPP synthase) (FPS) ((2E,6E)-farnesyl diphosphate synthase ) (Dimethylallyltranstransferase) (Farnesyl diphosphat e synthase) (Geranyltranstransferase)</fullName>
    </submittedName>
</protein>
<dbReference type="GO" id="GO:0004161">
    <property type="term" value="F:dimethylallyltranstransferase activity"/>
    <property type="evidence" value="ECO:0007669"/>
    <property type="project" value="TreeGrafter"/>
</dbReference>
<dbReference type="InterPro" id="IPR033749">
    <property type="entry name" value="Polyprenyl_synt_CS"/>
</dbReference>
<organism evidence="6">
    <name type="scientific">Cladocopium goreaui</name>
    <dbReference type="NCBI Taxonomy" id="2562237"/>
    <lineage>
        <taxon>Eukaryota</taxon>
        <taxon>Sar</taxon>
        <taxon>Alveolata</taxon>
        <taxon>Dinophyceae</taxon>
        <taxon>Suessiales</taxon>
        <taxon>Symbiodiniaceae</taxon>
        <taxon>Cladocopium</taxon>
    </lineage>
</organism>
<dbReference type="EMBL" id="CAMXCT020001660">
    <property type="protein sequence ID" value="CAL1145380.1"/>
    <property type="molecule type" value="Genomic_DNA"/>
</dbReference>
<dbReference type="SUPFAM" id="SSF48403">
    <property type="entry name" value="Ankyrin repeat"/>
    <property type="match status" value="1"/>
</dbReference>
<evidence type="ECO:0000313" key="9">
    <source>
        <dbReference type="Proteomes" id="UP001152797"/>
    </source>
</evidence>
<dbReference type="GO" id="GO:0005737">
    <property type="term" value="C:cytoplasm"/>
    <property type="evidence" value="ECO:0007669"/>
    <property type="project" value="TreeGrafter"/>
</dbReference>
<evidence type="ECO:0000256" key="4">
    <source>
        <dbReference type="ARBA" id="ARBA00022842"/>
    </source>
</evidence>
<dbReference type="Proteomes" id="UP001152797">
    <property type="component" value="Unassembled WGS sequence"/>
</dbReference>
<dbReference type="EMBL" id="CAMXCT030001660">
    <property type="protein sequence ID" value="CAL4779317.1"/>
    <property type="molecule type" value="Genomic_DNA"/>
</dbReference>
<evidence type="ECO:0000256" key="1">
    <source>
        <dbReference type="ARBA" id="ARBA00001946"/>
    </source>
</evidence>
<keyword evidence="5" id="KW-0472">Membrane</keyword>
<keyword evidence="5" id="KW-0812">Transmembrane</keyword>
<name>A0A9P1CIA6_9DINO</name>
<evidence type="ECO:0000256" key="5">
    <source>
        <dbReference type="SAM" id="Phobius"/>
    </source>
</evidence>
<dbReference type="GO" id="GO:0045337">
    <property type="term" value="P:farnesyl diphosphate biosynthetic process"/>
    <property type="evidence" value="ECO:0007669"/>
    <property type="project" value="TreeGrafter"/>
</dbReference>
<dbReference type="InterPro" id="IPR039702">
    <property type="entry name" value="FPS1-like"/>
</dbReference>
<dbReference type="PANTHER" id="PTHR11525">
    <property type="entry name" value="FARNESYL-PYROPHOSPHATE SYNTHETASE"/>
    <property type="match status" value="1"/>
</dbReference>